<dbReference type="HAMAP" id="MF_01671">
    <property type="entry name" value="IolG"/>
    <property type="match status" value="1"/>
</dbReference>
<evidence type="ECO:0000256" key="1">
    <source>
        <dbReference type="ARBA" id="ARBA00023002"/>
    </source>
</evidence>
<dbReference type="InterPro" id="IPR004104">
    <property type="entry name" value="Gfo/Idh/MocA-like_OxRdtase_C"/>
</dbReference>
<name>A0AAE3NNC3_9RHOB</name>
<evidence type="ECO:0000259" key="5">
    <source>
        <dbReference type="Pfam" id="PF02894"/>
    </source>
</evidence>
<evidence type="ECO:0000313" key="6">
    <source>
        <dbReference type="EMBL" id="MDF0600478.1"/>
    </source>
</evidence>
<dbReference type="Gene3D" id="3.30.360.10">
    <property type="entry name" value="Dihydrodipicolinate Reductase, domain 2"/>
    <property type="match status" value="1"/>
</dbReference>
<dbReference type="EMBL" id="JARGYC010000013">
    <property type="protein sequence ID" value="MDF0600478.1"/>
    <property type="molecule type" value="Genomic_DNA"/>
</dbReference>
<organism evidence="6 7">
    <name type="scientific">Psychromarinibacter sediminicola</name>
    <dbReference type="NCBI Taxonomy" id="3033385"/>
    <lineage>
        <taxon>Bacteria</taxon>
        <taxon>Pseudomonadati</taxon>
        <taxon>Pseudomonadota</taxon>
        <taxon>Alphaproteobacteria</taxon>
        <taxon>Rhodobacterales</taxon>
        <taxon>Paracoccaceae</taxon>
        <taxon>Psychromarinibacter</taxon>
    </lineage>
</organism>
<proteinExistence type="inferred from homology"/>
<reference evidence="6" key="1">
    <citation type="submission" date="2023-03" db="EMBL/GenBank/DDBJ databases">
        <title>Multiphase analysis and comparison of six strains from genera Psychromarinibacter, Lutimaribacter, and Maritimibacter, including a novel species: Psychromarinibacter sediminicola sp. nov.</title>
        <authorList>
            <person name="Wang Y.-H."/>
            <person name="Ye M.-Q."/>
            <person name="Du Z.-J."/>
        </authorList>
    </citation>
    <scope>NUCLEOTIDE SEQUENCE</scope>
    <source>
        <strain evidence="6">C21-152</strain>
    </source>
</reference>
<dbReference type="SUPFAM" id="SSF55347">
    <property type="entry name" value="Glyceraldehyde-3-phosphate dehydrogenase-like, C-terminal domain"/>
    <property type="match status" value="1"/>
</dbReference>
<keyword evidence="2 3" id="KW-0520">NAD</keyword>
<evidence type="ECO:0000256" key="2">
    <source>
        <dbReference type="ARBA" id="ARBA00023027"/>
    </source>
</evidence>
<dbReference type="AlphaFoldDB" id="A0AAE3NNC3"/>
<comment type="function">
    <text evidence="3">Involved in the oxidation of myo-inositol (MI) to 2-keto-myo-inositol (2KMI or 2-inosose).</text>
</comment>
<feature type="domain" description="Gfo/Idh/MocA-like oxidoreductase N-terminal" evidence="4">
    <location>
        <begin position="3"/>
        <end position="125"/>
    </location>
</feature>
<dbReference type="RefSeq" id="WP_275566621.1">
    <property type="nucleotide sequence ID" value="NZ_JARGYC010000013.1"/>
</dbReference>
<protein>
    <recommendedName>
        <fullName evidence="3">Inositol 2-dehydrogenase</fullName>
        <ecNumber evidence="3">1.1.1.18</ecNumber>
    </recommendedName>
    <alternativeName>
        <fullName evidence="3">Myo-inositol 2-dehydrogenase</fullName>
        <shortName evidence="3">MI 2-dehydrogenase</shortName>
    </alternativeName>
</protein>
<comment type="subunit">
    <text evidence="3">Homotetramer.</text>
</comment>
<evidence type="ECO:0000259" key="4">
    <source>
        <dbReference type="Pfam" id="PF01408"/>
    </source>
</evidence>
<dbReference type="GO" id="GO:0019310">
    <property type="term" value="P:inositol catabolic process"/>
    <property type="evidence" value="ECO:0007669"/>
    <property type="project" value="UniProtKB-UniRule"/>
</dbReference>
<dbReference type="Gene3D" id="3.40.50.720">
    <property type="entry name" value="NAD(P)-binding Rossmann-like Domain"/>
    <property type="match status" value="1"/>
</dbReference>
<comment type="catalytic activity">
    <reaction evidence="3">
        <text>myo-inositol + NAD(+) = scyllo-inosose + NADH + H(+)</text>
        <dbReference type="Rhea" id="RHEA:16949"/>
        <dbReference type="ChEBI" id="CHEBI:15378"/>
        <dbReference type="ChEBI" id="CHEBI:17268"/>
        <dbReference type="ChEBI" id="CHEBI:17811"/>
        <dbReference type="ChEBI" id="CHEBI:57540"/>
        <dbReference type="ChEBI" id="CHEBI:57945"/>
        <dbReference type="EC" id="1.1.1.18"/>
    </reaction>
</comment>
<dbReference type="PANTHER" id="PTHR43593">
    <property type="match status" value="1"/>
</dbReference>
<sequence length="335" mass="36558">MTVKIGVVGTGMIGRDHTRRIQEVLTGAEVVALSDYLPKNAEALQAAHAPDAEIFATGEELIASDSVDAVLVCSTGSTHEAYVLAAIAARKPVFCEKPLATTAEGARRIVEAETATGTRRVQVGFMRRFDRSYNLLKATMEAELGAPLMIHAAHRNPTVPEQYVTPMAIHDTFIHEIDTFRWLLDDDFVSAQVVFPRKTRHAHARVADPQIVLLETSKGVRIDCEIFVNCRYGYDIQCQVVGEDGVATLPEPMAVTTRKDERLSNPILTDWQSRFGAAFDTELQDFIDTVPSGTVGGPSAWDGYVAAISSDACVTAQETGDIVPISLPDRPKLYD</sequence>
<dbReference type="GO" id="GO:0000166">
    <property type="term" value="F:nucleotide binding"/>
    <property type="evidence" value="ECO:0007669"/>
    <property type="project" value="InterPro"/>
</dbReference>
<keyword evidence="1 3" id="KW-0560">Oxidoreductase</keyword>
<dbReference type="GO" id="GO:0050112">
    <property type="term" value="F:inositol 2-dehydrogenase (NAD+) activity"/>
    <property type="evidence" value="ECO:0007669"/>
    <property type="project" value="UniProtKB-UniRule"/>
</dbReference>
<feature type="domain" description="Gfo/Idh/MocA-like oxidoreductase C-terminal" evidence="5">
    <location>
        <begin position="142"/>
        <end position="324"/>
    </location>
</feature>
<evidence type="ECO:0000256" key="3">
    <source>
        <dbReference type="HAMAP-Rule" id="MF_01671"/>
    </source>
</evidence>
<gene>
    <name evidence="3" type="primary">iolG</name>
    <name evidence="6" type="ORF">P1J78_07030</name>
</gene>
<dbReference type="Pfam" id="PF02894">
    <property type="entry name" value="GFO_IDH_MocA_C"/>
    <property type="match status" value="1"/>
</dbReference>
<dbReference type="Proteomes" id="UP001220964">
    <property type="component" value="Unassembled WGS sequence"/>
</dbReference>
<evidence type="ECO:0000313" key="7">
    <source>
        <dbReference type="Proteomes" id="UP001220964"/>
    </source>
</evidence>
<dbReference type="InterPro" id="IPR023794">
    <property type="entry name" value="MI/DCI_dehydrogenase"/>
</dbReference>
<dbReference type="PANTHER" id="PTHR43593:SF1">
    <property type="entry name" value="INOSITOL 2-DEHYDROGENASE"/>
    <property type="match status" value="1"/>
</dbReference>
<dbReference type="InterPro" id="IPR050424">
    <property type="entry name" value="Gfo-Idh-MocA_inositol_DH"/>
</dbReference>
<comment type="similarity">
    <text evidence="3">Belongs to the Gfo/Idh/MocA family.</text>
</comment>
<accession>A0AAE3NNC3</accession>
<dbReference type="InterPro" id="IPR036291">
    <property type="entry name" value="NAD(P)-bd_dom_sf"/>
</dbReference>
<keyword evidence="7" id="KW-1185">Reference proteome</keyword>
<dbReference type="Pfam" id="PF01408">
    <property type="entry name" value="GFO_IDH_MocA"/>
    <property type="match status" value="1"/>
</dbReference>
<dbReference type="SUPFAM" id="SSF51735">
    <property type="entry name" value="NAD(P)-binding Rossmann-fold domains"/>
    <property type="match status" value="1"/>
</dbReference>
<dbReference type="InterPro" id="IPR000683">
    <property type="entry name" value="Gfo/Idh/MocA-like_OxRdtase_N"/>
</dbReference>
<comment type="caution">
    <text evidence="6">The sequence shown here is derived from an EMBL/GenBank/DDBJ whole genome shotgun (WGS) entry which is preliminary data.</text>
</comment>
<dbReference type="EC" id="1.1.1.18" evidence="3"/>